<accession>A0AAD0YJE7</accession>
<dbReference type="RefSeq" id="WP_123856554.1">
    <property type="nucleotide sequence ID" value="NZ_CP033923.1"/>
</dbReference>
<sequence>MNLFPAYQFVTQGNNGRKEIRLEITRYQSEFSTTDWGSPIENPLNETKYLVKTSPSRPVRFSPLIEVLFGKDTRSYYVNIVAGKNTATGEQGFLLLDNFSEKSQSENPPILKDKLYSSPQDAFHRGIDKIEDITKEDFLNYFEVKKKERREFEKIPRKII</sequence>
<evidence type="ECO:0000313" key="2">
    <source>
        <dbReference type="Proteomes" id="UP000278288"/>
    </source>
</evidence>
<reference evidence="1 2" key="1">
    <citation type="submission" date="2018-11" db="EMBL/GenBank/DDBJ databases">
        <title>Proposal to divide the Flavobacteriaceae and reorganize its genera based on Amino Acid Identity values calculated from whole genome sequences.</title>
        <authorList>
            <person name="Nicholson A.C."/>
            <person name="Gulvik C.A."/>
            <person name="Whitney A.M."/>
            <person name="Humrighouse B.W."/>
            <person name="Bell M."/>
            <person name="Holmes B."/>
            <person name="Steigerwalt A.G."/>
            <person name="Villarma A."/>
            <person name="Sheth M."/>
            <person name="Batra D."/>
            <person name="Pryor J."/>
            <person name="Bernardet J.-F."/>
            <person name="Hugo C."/>
            <person name="Kampfer P."/>
            <person name="Newman J."/>
            <person name="McQuiston J.R."/>
        </authorList>
    </citation>
    <scope>NUCLEOTIDE SEQUENCE [LARGE SCALE GENOMIC DNA]</scope>
    <source>
        <strain evidence="1 2">G0041</strain>
    </source>
</reference>
<dbReference type="Proteomes" id="UP000278288">
    <property type="component" value="Chromosome"/>
</dbReference>
<evidence type="ECO:0000313" key="1">
    <source>
        <dbReference type="EMBL" id="AZA90027.1"/>
    </source>
</evidence>
<proteinExistence type="predicted"/>
<dbReference type="EMBL" id="CP033923">
    <property type="protein sequence ID" value="AZA90027.1"/>
    <property type="molecule type" value="Genomic_DNA"/>
</dbReference>
<organism evidence="1 2">
    <name type="scientific">Chryseobacterium nakagawai</name>
    <dbReference type="NCBI Taxonomy" id="1241982"/>
    <lineage>
        <taxon>Bacteria</taxon>
        <taxon>Pseudomonadati</taxon>
        <taxon>Bacteroidota</taxon>
        <taxon>Flavobacteriia</taxon>
        <taxon>Flavobacteriales</taxon>
        <taxon>Weeksellaceae</taxon>
        <taxon>Chryseobacterium group</taxon>
        <taxon>Chryseobacterium</taxon>
    </lineage>
</organism>
<gene>
    <name evidence="1" type="ORF">EG343_05015</name>
</gene>
<name>A0AAD0YJE7_CHRNA</name>
<keyword evidence="2" id="KW-1185">Reference proteome</keyword>
<dbReference type="AlphaFoldDB" id="A0AAD0YJE7"/>
<dbReference type="KEGG" id="cnk:EG343_05015"/>
<protein>
    <submittedName>
        <fullName evidence="1">Uncharacterized protein</fullName>
    </submittedName>
</protein>